<organism evidence="1 2">
    <name type="scientific">Staurois parvus</name>
    <dbReference type="NCBI Taxonomy" id="386267"/>
    <lineage>
        <taxon>Eukaryota</taxon>
        <taxon>Metazoa</taxon>
        <taxon>Chordata</taxon>
        <taxon>Craniata</taxon>
        <taxon>Vertebrata</taxon>
        <taxon>Euteleostomi</taxon>
        <taxon>Amphibia</taxon>
        <taxon>Batrachia</taxon>
        <taxon>Anura</taxon>
        <taxon>Neobatrachia</taxon>
        <taxon>Ranoidea</taxon>
        <taxon>Ranidae</taxon>
        <taxon>Staurois</taxon>
    </lineage>
</organism>
<evidence type="ECO:0000313" key="2">
    <source>
        <dbReference type="Proteomes" id="UP001162483"/>
    </source>
</evidence>
<dbReference type="Proteomes" id="UP001162483">
    <property type="component" value="Unassembled WGS sequence"/>
</dbReference>
<evidence type="ECO:0000313" key="1">
    <source>
        <dbReference type="EMBL" id="CAI9558798.1"/>
    </source>
</evidence>
<comment type="caution">
    <text evidence="1">The sequence shown here is derived from an EMBL/GenBank/DDBJ whole genome shotgun (WGS) entry which is preliminary data.</text>
</comment>
<protein>
    <submittedName>
        <fullName evidence="1">Uncharacterized protein</fullName>
    </submittedName>
</protein>
<keyword evidence="2" id="KW-1185">Reference proteome</keyword>
<accession>A0ABN9CH06</accession>
<proteinExistence type="predicted"/>
<gene>
    <name evidence="1" type="ORF">SPARVUS_LOCUS4976917</name>
</gene>
<sequence length="46" mass="5308">MTEWGQHMLKRTVRRSCQLSAESTAKDLQTSCGLQKSFMEWVSMAE</sequence>
<reference evidence="1" key="1">
    <citation type="submission" date="2023-05" db="EMBL/GenBank/DDBJ databases">
        <authorList>
            <person name="Stuckert A."/>
        </authorList>
    </citation>
    <scope>NUCLEOTIDE SEQUENCE</scope>
</reference>
<dbReference type="EMBL" id="CATNWA010009841">
    <property type="protein sequence ID" value="CAI9558798.1"/>
    <property type="molecule type" value="Genomic_DNA"/>
</dbReference>
<name>A0ABN9CH06_9NEOB</name>